<evidence type="ECO:0000313" key="8">
    <source>
        <dbReference type="Proteomes" id="UP000463857"/>
    </source>
</evidence>
<protein>
    <recommendedName>
        <fullName evidence="3 4">Formyltetrahydrofolate deformylase</fullName>
        <ecNumber evidence="3 4">3.5.1.10</ecNumber>
    </recommendedName>
    <alternativeName>
        <fullName evidence="3">Formyl-FH(4) hydrolase</fullName>
    </alternativeName>
</protein>
<dbReference type="PANTHER" id="PTHR42706:SF1">
    <property type="entry name" value="FORMYLTETRAHYDROFOLATE DEFORMYLASE 2, MITOCHONDRIAL"/>
    <property type="match status" value="1"/>
</dbReference>
<dbReference type="InterPro" id="IPR036477">
    <property type="entry name" value="Formyl_transf_N_sf"/>
</dbReference>
<accession>A0A7L4YNR6</accession>
<dbReference type="InParanoid" id="A0A7L4YNR6"/>
<dbReference type="Proteomes" id="UP000463857">
    <property type="component" value="Chromosome"/>
</dbReference>
<dbReference type="InterPro" id="IPR002912">
    <property type="entry name" value="ACT_dom"/>
</dbReference>
<dbReference type="EC" id="3.5.1.10" evidence="3 4"/>
<dbReference type="FunCoup" id="A0A7L4YNR6">
    <property type="interactions" value="70"/>
</dbReference>
<dbReference type="PANTHER" id="PTHR42706">
    <property type="entry name" value="FORMYLTETRAHYDROFOLATE DEFORMYLASE"/>
    <property type="match status" value="1"/>
</dbReference>
<dbReference type="SUPFAM" id="SSF55021">
    <property type="entry name" value="ACT-like"/>
    <property type="match status" value="1"/>
</dbReference>
<dbReference type="GO" id="GO:0008864">
    <property type="term" value="F:formyltetrahydrofolate deformylase activity"/>
    <property type="evidence" value="ECO:0007669"/>
    <property type="project" value="UniProtKB-UniRule"/>
</dbReference>
<dbReference type="OrthoDB" id="9806170at2"/>
<feature type="active site" evidence="3">
    <location>
        <position position="260"/>
    </location>
</feature>
<evidence type="ECO:0000313" key="7">
    <source>
        <dbReference type="EMBL" id="QHC00718.1"/>
    </source>
</evidence>
<dbReference type="InterPro" id="IPR002376">
    <property type="entry name" value="Formyl_transf_N"/>
</dbReference>
<comment type="pathway">
    <text evidence="3">Purine metabolism; IMP biosynthesis via de novo pathway; formate from 10-formyl-5,6,7,8-tetrahydrofolate: step 1/1.</text>
</comment>
<dbReference type="InterPro" id="IPR004810">
    <property type="entry name" value="PurU"/>
</dbReference>
<dbReference type="PRINTS" id="PR01575">
    <property type="entry name" value="FFH4HYDRLASE"/>
</dbReference>
<dbReference type="PIRSF" id="PIRSF036480">
    <property type="entry name" value="FormyFH4_hydr"/>
    <property type="match status" value="1"/>
</dbReference>
<keyword evidence="3" id="KW-0658">Purine biosynthesis</keyword>
<dbReference type="AlphaFoldDB" id="A0A7L4YNR6"/>
<evidence type="ECO:0000259" key="6">
    <source>
        <dbReference type="PROSITE" id="PS51671"/>
    </source>
</evidence>
<evidence type="ECO:0000256" key="2">
    <source>
        <dbReference type="ARBA" id="ARBA00022801"/>
    </source>
</evidence>
<dbReference type="HAMAP" id="MF_01927">
    <property type="entry name" value="PurU"/>
    <property type="match status" value="1"/>
</dbReference>
<dbReference type="Gene3D" id="3.30.70.260">
    <property type="match status" value="1"/>
</dbReference>
<evidence type="ECO:0000256" key="3">
    <source>
        <dbReference type="HAMAP-Rule" id="MF_01927"/>
    </source>
</evidence>
<dbReference type="KEGG" id="eke:EK0264_10745"/>
<comment type="similarity">
    <text evidence="3">Belongs to the PurU family.</text>
</comment>
<dbReference type="EMBL" id="CP047156">
    <property type="protein sequence ID" value="QHC00718.1"/>
    <property type="molecule type" value="Genomic_DNA"/>
</dbReference>
<evidence type="ECO:0000256" key="1">
    <source>
        <dbReference type="ARBA" id="ARBA00022563"/>
    </source>
</evidence>
<dbReference type="InterPro" id="IPR045865">
    <property type="entry name" value="ACT-like_dom_sf"/>
</dbReference>
<name>A0A7L4YNR6_9ACTN</name>
<dbReference type="Gene3D" id="3.40.50.170">
    <property type="entry name" value="Formyl transferase, N-terminal domain"/>
    <property type="match status" value="1"/>
</dbReference>
<keyword evidence="8" id="KW-1185">Reference proteome</keyword>
<dbReference type="InterPro" id="IPR041729">
    <property type="entry name" value="Formyl-FH4-Hydrolase_C"/>
</dbReference>
<sequence length="317" mass="35389">MPAPADPSVNPADPRDISADPREIALDPRETTPKPEYVIALSCPDRPGIVYALTGFLREYDANIIDLEQHSDRQTGRFFARVRVEFLGEAPSLERMREEIGPVAGELEMDVRIVDATTPTRTLILASKIPHCLGDLLFRQRYASLPIDVPVVVSNHPDLEPMVRAYGIPFEHVPVTKETKPQAEARMFELIEQYDVDLVVLARYMQILSEDASSRLAGRAINIHHSFLPSFKGAKPYHQAHDRGVKIIGATAHYVSDVLDEGPIIEQDIARVSHDMTPADLVGVGRDVETQVLARAVAWHAEHRVFLNGHRTVVFPH</sequence>
<feature type="region of interest" description="Disordered" evidence="5">
    <location>
        <begin position="1"/>
        <end position="31"/>
    </location>
</feature>
<gene>
    <name evidence="3 7" type="primary">purU</name>
    <name evidence="7" type="ORF">EK0264_10745</name>
</gene>
<organism evidence="7 8">
    <name type="scientific">Epidermidibacterium keratini</name>
    <dbReference type="NCBI Taxonomy" id="1891644"/>
    <lineage>
        <taxon>Bacteria</taxon>
        <taxon>Bacillati</taxon>
        <taxon>Actinomycetota</taxon>
        <taxon>Actinomycetes</taxon>
        <taxon>Sporichthyales</taxon>
        <taxon>Sporichthyaceae</taxon>
        <taxon>Epidermidibacterium</taxon>
    </lineage>
</organism>
<dbReference type="NCBIfam" id="TIGR00655">
    <property type="entry name" value="PurU"/>
    <property type="match status" value="1"/>
</dbReference>
<dbReference type="InterPro" id="IPR044074">
    <property type="entry name" value="PurU_ACT"/>
</dbReference>
<keyword evidence="2 3" id="KW-0378">Hydrolase</keyword>
<dbReference type="GO" id="GO:0006189">
    <property type="term" value="P:'de novo' IMP biosynthetic process"/>
    <property type="evidence" value="ECO:0007669"/>
    <property type="project" value="UniProtKB-UniRule"/>
</dbReference>
<dbReference type="RefSeq" id="WP_159545478.1">
    <property type="nucleotide sequence ID" value="NZ_CP047156.1"/>
</dbReference>
<comment type="catalytic activity">
    <reaction evidence="3">
        <text>(6R)-10-formyltetrahydrofolate + H2O = (6S)-5,6,7,8-tetrahydrofolate + formate + H(+)</text>
        <dbReference type="Rhea" id="RHEA:19833"/>
        <dbReference type="ChEBI" id="CHEBI:15377"/>
        <dbReference type="ChEBI" id="CHEBI:15378"/>
        <dbReference type="ChEBI" id="CHEBI:15740"/>
        <dbReference type="ChEBI" id="CHEBI:57453"/>
        <dbReference type="ChEBI" id="CHEBI:195366"/>
        <dbReference type="EC" id="3.5.1.10"/>
    </reaction>
</comment>
<dbReference type="UniPathway" id="UPA00074">
    <property type="reaction ID" value="UER00170"/>
</dbReference>
<evidence type="ECO:0000256" key="5">
    <source>
        <dbReference type="SAM" id="MobiDB-lite"/>
    </source>
</evidence>
<evidence type="ECO:0000256" key="4">
    <source>
        <dbReference type="NCBIfam" id="TIGR00655"/>
    </source>
</evidence>
<dbReference type="NCBIfam" id="NF004684">
    <property type="entry name" value="PRK06027.1"/>
    <property type="match status" value="1"/>
</dbReference>
<dbReference type="Pfam" id="PF01842">
    <property type="entry name" value="ACT"/>
    <property type="match status" value="1"/>
</dbReference>
<feature type="domain" description="ACT" evidence="6">
    <location>
        <begin position="38"/>
        <end position="116"/>
    </location>
</feature>
<proteinExistence type="inferred from homology"/>
<keyword evidence="1 3" id="KW-0554">One-carbon metabolism</keyword>
<feature type="compositionally biased region" description="Basic and acidic residues" evidence="5">
    <location>
        <begin position="13"/>
        <end position="31"/>
    </location>
</feature>
<dbReference type="GO" id="GO:0006730">
    <property type="term" value="P:one-carbon metabolic process"/>
    <property type="evidence" value="ECO:0007669"/>
    <property type="project" value="UniProtKB-KW"/>
</dbReference>
<comment type="function">
    <text evidence="3">Catalyzes the hydrolysis of 10-formyltetrahydrofolate (formyl-FH4) to formate and tetrahydrofolate (FH4).</text>
</comment>
<dbReference type="Pfam" id="PF00551">
    <property type="entry name" value="Formyl_trans_N"/>
    <property type="match status" value="1"/>
</dbReference>
<dbReference type="PROSITE" id="PS51671">
    <property type="entry name" value="ACT"/>
    <property type="match status" value="1"/>
</dbReference>
<dbReference type="SUPFAM" id="SSF53328">
    <property type="entry name" value="Formyltransferase"/>
    <property type="match status" value="1"/>
</dbReference>
<reference evidence="7 8" key="1">
    <citation type="journal article" date="2018" name="Int. J. Syst. Evol. Microbiol.">
        <title>Epidermidibacterium keratini gen. nov., sp. nov., a member of the family Sporichthyaceae, isolated from keratin epidermis.</title>
        <authorList>
            <person name="Lee D.G."/>
            <person name="Trujillo M.E."/>
            <person name="Kang S."/>
            <person name="Nam J.J."/>
            <person name="Kim Y.J."/>
        </authorList>
    </citation>
    <scope>NUCLEOTIDE SEQUENCE [LARGE SCALE GENOMIC DNA]</scope>
    <source>
        <strain evidence="7 8">EPI-7</strain>
    </source>
</reference>
<dbReference type="CDD" id="cd08648">
    <property type="entry name" value="FMT_core_Formyl-FH4-Hydrolase_C"/>
    <property type="match status" value="1"/>
</dbReference>
<dbReference type="CDD" id="cd04875">
    <property type="entry name" value="ACT_F4HF-DF"/>
    <property type="match status" value="1"/>
</dbReference>